<feature type="transmembrane region" description="Helical" evidence="1">
    <location>
        <begin position="117"/>
        <end position="139"/>
    </location>
</feature>
<feature type="transmembrane region" description="Helical" evidence="1">
    <location>
        <begin position="160"/>
        <end position="180"/>
    </location>
</feature>
<dbReference type="RefSeq" id="WP_072787836.1">
    <property type="nucleotide sequence ID" value="NZ_FQUL01000002.1"/>
</dbReference>
<dbReference type="PANTHER" id="PTHR40078:SF1">
    <property type="entry name" value="INTEGRAL MEMBRANE PROTEIN"/>
    <property type="match status" value="1"/>
</dbReference>
<accession>A0A1M4SAY1</accession>
<protein>
    <submittedName>
        <fullName evidence="2">Uncharacterized membrane protein YczE</fullName>
    </submittedName>
</protein>
<evidence type="ECO:0000256" key="1">
    <source>
        <dbReference type="SAM" id="Phobius"/>
    </source>
</evidence>
<keyword evidence="3" id="KW-1185">Reference proteome</keyword>
<dbReference type="AlphaFoldDB" id="A0A1M4SAY1"/>
<feature type="transmembrane region" description="Helical" evidence="1">
    <location>
        <begin position="90"/>
        <end position="111"/>
    </location>
</feature>
<reference evidence="3" key="1">
    <citation type="submission" date="2016-11" db="EMBL/GenBank/DDBJ databases">
        <authorList>
            <person name="Varghese N."/>
            <person name="Submissions S."/>
        </authorList>
    </citation>
    <scope>NUCLEOTIDE SEQUENCE [LARGE SCALE GENOMIC DNA]</scope>
    <source>
        <strain evidence="3">DSM 19514</strain>
    </source>
</reference>
<dbReference type="Proteomes" id="UP000184295">
    <property type="component" value="Unassembled WGS sequence"/>
</dbReference>
<evidence type="ECO:0000313" key="2">
    <source>
        <dbReference type="EMBL" id="SHE29351.1"/>
    </source>
</evidence>
<dbReference type="STRING" id="1121881.SAMN02745225_00178"/>
<evidence type="ECO:0000313" key="3">
    <source>
        <dbReference type="Proteomes" id="UP000184295"/>
    </source>
</evidence>
<name>A0A1M4SAY1_9ACTN</name>
<sequence length="217" mass="23143">MNLKSLVLAIVAPLPAKDDMRLLRISTLVFGLALYGFGYSLIVLARLGLDPWNVLQVGIAKQVRIPLGLSVVLVGFVVLLLWIPCRQRIGIGTLLNVVIIGSVLQISLGVVPKPGALLYQACYLISGVVVVAVATSLYISTNLGPGPRDGLMTAIAARGHSIRVVRSLIELTVLVLGWILGGSVDVGTLIFALSIGPLIHLFLPLSRSLLYKEPEHS</sequence>
<feature type="transmembrane region" description="Helical" evidence="1">
    <location>
        <begin position="186"/>
        <end position="203"/>
    </location>
</feature>
<keyword evidence="1" id="KW-0812">Transmembrane</keyword>
<keyword evidence="1" id="KW-1133">Transmembrane helix</keyword>
<gene>
    <name evidence="2" type="ORF">SAMN02745225_00178</name>
</gene>
<organism evidence="2 3">
    <name type="scientific">Ferrithrix thermotolerans DSM 19514</name>
    <dbReference type="NCBI Taxonomy" id="1121881"/>
    <lineage>
        <taxon>Bacteria</taxon>
        <taxon>Bacillati</taxon>
        <taxon>Actinomycetota</taxon>
        <taxon>Acidimicrobiia</taxon>
        <taxon>Acidimicrobiales</taxon>
        <taxon>Acidimicrobiaceae</taxon>
        <taxon>Ferrithrix</taxon>
    </lineage>
</organism>
<dbReference type="PANTHER" id="PTHR40078">
    <property type="entry name" value="INTEGRAL MEMBRANE PROTEIN-RELATED"/>
    <property type="match status" value="1"/>
</dbReference>
<feature type="transmembrane region" description="Helical" evidence="1">
    <location>
        <begin position="21"/>
        <end position="45"/>
    </location>
</feature>
<keyword evidence="1" id="KW-0472">Membrane</keyword>
<feature type="transmembrane region" description="Helical" evidence="1">
    <location>
        <begin position="65"/>
        <end position="83"/>
    </location>
</feature>
<proteinExistence type="predicted"/>
<dbReference type="Pfam" id="PF19700">
    <property type="entry name" value="DUF6198"/>
    <property type="match status" value="1"/>
</dbReference>
<dbReference type="InterPro" id="IPR038750">
    <property type="entry name" value="YczE/YyaS-like"/>
</dbReference>
<dbReference type="EMBL" id="FQUL01000002">
    <property type="protein sequence ID" value="SHE29351.1"/>
    <property type="molecule type" value="Genomic_DNA"/>
</dbReference>